<reference evidence="2 3" key="1">
    <citation type="submission" date="2014-04" db="EMBL/GenBank/DDBJ databases">
        <authorList>
            <consortium name="DOE Joint Genome Institute"/>
            <person name="Kuo A."/>
            <person name="Tarkka M."/>
            <person name="Buscot F."/>
            <person name="Kohler A."/>
            <person name="Nagy L.G."/>
            <person name="Floudas D."/>
            <person name="Copeland A."/>
            <person name="Barry K.W."/>
            <person name="Cichocki N."/>
            <person name="Veneault-Fourrey C."/>
            <person name="LaButti K."/>
            <person name="Lindquist E.A."/>
            <person name="Lipzen A."/>
            <person name="Lundell T."/>
            <person name="Morin E."/>
            <person name="Murat C."/>
            <person name="Sun H."/>
            <person name="Tunlid A."/>
            <person name="Henrissat B."/>
            <person name="Grigoriev I.V."/>
            <person name="Hibbett D.S."/>
            <person name="Martin F."/>
            <person name="Nordberg H.P."/>
            <person name="Cantor M.N."/>
            <person name="Hua S.X."/>
        </authorList>
    </citation>
    <scope>NUCLEOTIDE SEQUENCE [LARGE SCALE GENOMIC DNA]</scope>
    <source>
        <strain evidence="2 3">F 1598</strain>
    </source>
</reference>
<reference evidence="3" key="2">
    <citation type="submission" date="2015-01" db="EMBL/GenBank/DDBJ databases">
        <title>Evolutionary Origins and Diversification of the Mycorrhizal Mutualists.</title>
        <authorList>
            <consortium name="DOE Joint Genome Institute"/>
            <consortium name="Mycorrhizal Genomics Consortium"/>
            <person name="Kohler A."/>
            <person name="Kuo A."/>
            <person name="Nagy L.G."/>
            <person name="Floudas D."/>
            <person name="Copeland A."/>
            <person name="Barry K.W."/>
            <person name="Cichocki N."/>
            <person name="Veneault-Fourrey C."/>
            <person name="LaButti K."/>
            <person name="Lindquist E.A."/>
            <person name="Lipzen A."/>
            <person name="Lundell T."/>
            <person name="Morin E."/>
            <person name="Murat C."/>
            <person name="Riley R."/>
            <person name="Ohm R."/>
            <person name="Sun H."/>
            <person name="Tunlid A."/>
            <person name="Henrissat B."/>
            <person name="Grigoriev I.V."/>
            <person name="Hibbett D.S."/>
            <person name="Martin F."/>
        </authorList>
    </citation>
    <scope>NUCLEOTIDE SEQUENCE [LARGE SCALE GENOMIC DNA]</scope>
    <source>
        <strain evidence="3">F 1598</strain>
    </source>
</reference>
<organism evidence="2 3">
    <name type="scientific">Piloderma croceum (strain F 1598)</name>
    <dbReference type="NCBI Taxonomy" id="765440"/>
    <lineage>
        <taxon>Eukaryota</taxon>
        <taxon>Fungi</taxon>
        <taxon>Dikarya</taxon>
        <taxon>Basidiomycota</taxon>
        <taxon>Agaricomycotina</taxon>
        <taxon>Agaricomycetes</taxon>
        <taxon>Agaricomycetidae</taxon>
        <taxon>Atheliales</taxon>
        <taxon>Atheliaceae</taxon>
        <taxon>Piloderma</taxon>
    </lineage>
</organism>
<dbReference type="SMART" id="SM00225">
    <property type="entry name" value="BTB"/>
    <property type="match status" value="1"/>
</dbReference>
<dbReference type="Proteomes" id="UP000054166">
    <property type="component" value="Unassembled WGS sequence"/>
</dbReference>
<dbReference type="AlphaFoldDB" id="A0A0C3GC58"/>
<dbReference type="PROSITE" id="PS50097">
    <property type="entry name" value="BTB"/>
    <property type="match status" value="1"/>
</dbReference>
<dbReference type="InterPro" id="IPR011333">
    <property type="entry name" value="SKP1/BTB/POZ_sf"/>
</dbReference>
<dbReference type="InParanoid" id="A0A0C3GC58"/>
<sequence>MTNPLKRARNETTDESDTSTIKITECTRHSDVWFDDGSIVLCVEKTLFRVHRTILCSHSEIFSDMFSLPRPLDEHMIEGCPVAWLSDRACDVEHLLKAMYDPFFRPTLMSTDQLEGVLRLSTKYEMPTFRQECISYITSCFPSELSDFDDPPPRPSCFWAVTMARECDILEILPCAMYLCAREPPRVIIEGGDGDSRNCLSQGDQNLCWEAREQLAHMAESEVFSFLYRFQPHSECQAANKCRSGARGIIRIFYETNRIYPYGRMEALRIEDFSIYGKSVCGCCLTAMRTSHHTGRQVVWAALPNLFGLGSWNNIFPPDLTESLSDG</sequence>
<dbReference type="Gene3D" id="3.30.710.10">
    <property type="entry name" value="Potassium Channel Kv1.1, Chain A"/>
    <property type="match status" value="1"/>
</dbReference>
<protein>
    <recommendedName>
        <fullName evidence="1">BTB domain-containing protein</fullName>
    </recommendedName>
</protein>
<dbReference type="SUPFAM" id="SSF54695">
    <property type="entry name" value="POZ domain"/>
    <property type="match status" value="1"/>
</dbReference>
<dbReference type="OrthoDB" id="3218112at2759"/>
<keyword evidence="3" id="KW-1185">Reference proteome</keyword>
<feature type="domain" description="BTB" evidence="1">
    <location>
        <begin position="37"/>
        <end position="101"/>
    </location>
</feature>
<dbReference type="Pfam" id="PF00651">
    <property type="entry name" value="BTB"/>
    <property type="match status" value="1"/>
</dbReference>
<evidence type="ECO:0000259" key="1">
    <source>
        <dbReference type="PROSITE" id="PS50097"/>
    </source>
</evidence>
<dbReference type="EMBL" id="KN832975">
    <property type="protein sequence ID" value="KIM89314.1"/>
    <property type="molecule type" value="Genomic_DNA"/>
</dbReference>
<name>A0A0C3GC58_PILCF</name>
<proteinExistence type="predicted"/>
<dbReference type="InterPro" id="IPR000210">
    <property type="entry name" value="BTB/POZ_dom"/>
</dbReference>
<gene>
    <name evidence="2" type="ORF">PILCRDRAFT_813243</name>
</gene>
<evidence type="ECO:0000313" key="2">
    <source>
        <dbReference type="EMBL" id="KIM89314.1"/>
    </source>
</evidence>
<dbReference type="HOGENOM" id="CLU_033082_3_1_1"/>
<accession>A0A0C3GC58</accession>
<dbReference type="STRING" id="765440.A0A0C3GC58"/>
<evidence type="ECO:0000313" key="3">
    <source>
        <dbReference type="Proteomes" id="UP000054166"/>
    </source>
</evidence>